<gene>
    <name evidence="2" type="ORF">S01H1_46789</name>
</gene>
<evidence type="ECO:0000313" key="2">
    <source>
        <dbReference type="EMBL" id="GAG10713.1"/>
    </source>
</evidence>
<dbReference type="EMBL" id="BARS01029971">
    <property type="protein sequence ID" value="GAG10713.1"/>
    <property type="molecule type" value="Genomic_DNA"/>
</dbReference>
<dbReference type="AlphaFoldDB" id="X0VE08"/>
<sequence>MPGGRDSKDARIKSMIPYIEGGKVLFTKDMKKLEKQLREYPYGRKRDLIDVLAYALRNIGYSKLKVKQPVYDPNSFEAIIQQLKDKEGKGDSPWEKARQYSANASPSLW</sequence>
<evidence type="ECO:0000256" key="1">
    <source>
        <dbReference type="SAM" id="MobiDB-lite"/>
    </source>
</evidence>
<feature type="compositionally biased region" description="Polar residues" evidence="1">
    <location>
        <begin position="100"/>
        <end position="109"/>
    </location>
</feature>
<name>X0VE08_9ZZZZ</name>
<organism evidence="2">
    <name type="scientific">marine sediment metagenome</name>
    <dbReference type="NCBI Taxonomy" id="412755"/>
    <lineage>
        <taxon>unclassified sequences</taxon>
        <taxon>metagenomes</taxon>
        <taxon>ecological metagenomes</taxon>
    </lineage>
</organism>
<proteinExistence type="predicted"/>
<feature type="region of interest" description="Disordered" evidence="1">
    <location>
        <begin position="86"/>
        <end position="109"/>
    </location>
</feature>
<comment type="caution">
    <text evidence="2">The sequence shown here is derived from an EMBL/GenBank/DDBJ whole genome shotgun (WGS) entry which is preliminary data.</text>
</comment>
<feature type="compositionally biased region" description="Basic and acidic residues" evidence="1">
    <location>
        <begin position="86"/>
        <end position="98"/>
    </location>
</feature>
<protein>
    <submittedName>
        <fullName evidence="2">Uncharacterized protein</fullName>
    </submittedName>
</protein>
<reference evidence="2" key="1">
    <citation type="journal article" date="2014" name="Front. Microbiol.">
        <title>High frequency of phylogenetically diverse reductive dehalogenase-homologous genes in deep subseafloor sedimentary metagenomes.</title>
        <authorList>
            <person name="Kawai M."/>
            <person name="Futagami T."/>
            <person name="Toyoda A."/>
            <person name="Takaki Y."/>
            <person name="Nishi S."/>
            <person name="Hori S."/>
            <person name="Arai W."/>
            <person name="Tsubouchi T."/>
            <person name="Morono Y."/>
            <person name="Uchiyama I."/>
            <person name="Ito T."/>
            <person name="Fujiyama A."/>
            <person name="Inagaki F."/>
            <person name="Takami H."/>
        </authorList>
    </citation>
    <scope>NUCLEOTIDE SEQUENCE</scope>
    <source>
        <strain evidence="2">Expedition CK06-06</strain>
    </source>
</reference>
<accession>X0VE08</accession>